<proteinExistence type="predicted"/>
<evidence type="ECO:0000313" key="3">
    <source>
        <dbReference type="EMBL" id="MBC2890557.1"/>
    </source>
</evidence>
<dbReference type="PANTHER" id="PTHR11106:SF27">
    <property type="entry name" value="MACRO DOMAIN-CONTAINING PROTEIN"/>
    <property type="match status" value="1"/>
</dbReference>
<name>A0A842JFY7_9ACTN</name>
<feature type="compositionally biased region" description="Low complexity" evidence="1">
    <location>
        <begin position="254"/>
        <end position="264"/>
    </location>
</feature>
<dbReference type="PROSITE" id="PS51154">
    <property type="entry name" value="MACRO"/>
    <property type="match status" value="1"/>
</dbReference>
<dbReference type="Gene3D" id="3.40.220.10">
    <property type="entry name" value="Leucine Aminopeptidase, subunit E, domain 1"/>
    <property type="match status" value="1"/>
</dbReference>
<dbReference type="SMART" id="SM00506">
    <property type="entry name" value="A1pp"/>
    <property type="match status" value="1"/>
</dbReference>
<keyword evidence="4" id="KW-1185">Reference proteome</keyword>
<keyword evidence="3" id="KW-0378">Hydrolase</keyword>
<dbReference type="PANTHER" id="PTHR11106">
    <property type="entry name" value="GANGLIOSIDE INDUCED DIFFERENTIATION ASSOCIATED PROTEIN 2-RELATED"/>
    <property type="match status" value="1"/>
</dbReference>
<protein>
    <submittedName>
        <fullName evidence="3">Protein-ADP-ribose hydrolase</fullName>
    </submittedName>
</protein>
<accession>A0A842JFY7</accession>
<dbReference type="SUPFAM" id="SSF52949">
    <property type="entry name" value="Macro domain-like"/>
    <property type="match status" value="1"/>
</dbReference>
<organism evidence="3 4">
    <name type="scientific">Gordonibacter massiliensis</name>
    <name type="common">ex Traore et al. 2017</name>
    <dbReference type="NCBI Taxonomy" id="1841863"/>
    <lineage>
        <taxon>Bacteria</taxon>
        <taxon>Bacillati</taxon>
        <taxon>Actinomycetota</taxon>
        <taxon>Coriobacteriia</taxon>
        <taxon>Eggerthellales</taxon>
        <taxon>Eggerthellaceae</taxon>
        <taxon>Gordonibacter</taxon>
    </lineage>
</organism>
<dbReference type="NCBIfam" id="NF003163">
    <property type="entry name" value="PRK04143.1"/>
    <property type="match status" value="1"/>
</dbReference>
<dbReference type="GO" id="GO:0016787">
    <property type="term" value="F:hydrolase activity"/>
    <property type="evidence" value="ECO:0007669"/>
    <property type="project" value="UniProtKB-KW"/>
</dbReference>
<gene>
    <name evidence="3" type="ORF">H7313_14570</name>
</gene>
<dbReference type="Pfam" id="PF01661">
    <property type="entry name" value="Macro"/>
    <property type="match status" value="1"/>
</dbReference>
<evidence type="ECO:0000313" key="4">
    <source>
        <dbReference type="Proteomes" id="UP000587396"/>
    </source>
</evidence>
<sequence length="301" mass="31699">MDCGKPEEPRGEASRDEDVAYLVRYLLEERGIGDEPVGDGPFDEAFARFRALVNTREPRPADERFLTVQDRLLRGLVADKGIVDAAGLPPTSTDPRLSVWRGDIVALAADAVVNAANSALLGCWVPGHHCIDNAIHTFAGVQLRLECARLMERQGHEEPAGRARVTGAYNLPAGCILHTVGPVANGSPGDRDRRELASCYESCLDAAAARGCRTVAFCCVSTGVFGFPQAEAASIAVATVRAWLDHHEVGRGSAGASSSPRGAGAPAGGAGVAADSPGGLKVVFNVFTDEDERIYHGLLDA</sequence>
<feature type="domain" description="Macro" evidence="2">
    <location>
        <begin position="84"/>
        <end position="301"/>
    </location>
</feature>
<dbReference type="InterPro" id="IPR043472">
    <property type="entry name" value="Macro_dom-like"/>
</dbReference>
<dbReference type="RefSeq" id="WP_185906236.1">
    <property type="nucleotide sequence ID" value="NZ_JACMSE010000015.1"/>
</dbReference>
<dbReference type="AlphaFoldDB" id="A0A842JFY7"/>
<evidence type="ECO:0000259" key="2">
    <source>
        <dbReference type="PROSITE" id="PS51154"/>
    </source>
</evidence>
<evidence type="ECO:0000256" key="1">
    <source>
        <dbReference type="SAM" id="MobiDB-lite"/>
    </source>
</evidence>
<dbReference type="Proteomes" id="UP000587396">
    <property type="component" value="Unassembled WGS sequence"/>
</dbReference>
<feature type="region of interest" description="Disordered" evidence="1">
    <location>
        <begin position="251"/>
        <end position="273"/>
    </location>
</feature>
<dbReference type="InterPro" id="IPR002589">
    <property type="entry name" value="Macro_dom"/>
</dbReference>
<dbReference type="EMBL" id="JACMSE010000015">
    <property type="protein sequence ID" value="MBC2890557.1"/>
    <property type="molecule type" value="Genomic_DNA"/>
</dbReference>
<reference evidence="3 4" key="1">
    <citation type="submission" date="2020-08" db="EMBL/GenBank/DDBJ databases">
        <authorList>
            <person name="Liu C."/>
            <person name="Sun Q."/>
        </authorList>
    </citation>
    <scope>NUCLEOTIDE SEQUENCE [LARGE SCALE GENOMIC DNA]</scope>
    <source>
        <strain evidence="3 4">N22</strain>
    </source>
</reference>
<comment type="caution">
    <text evidence="3">The sequence shown here is derived from an EMBL/GenBank/DDBJ whole genome shotgun (WGS) entry which is preliminary data.</text>
</comment>